<dbReference type="InterPro" id="IPR042099">
    <property type="entry name" value="ANL_N_sf"/>
</dbReference>
<protein>
    <recommendedName>
        <fullName evidence="5">Acetoacetyl-CoA synthetase</fullName>
    </recommendedName>
</protein>
<accession>A0A7J6PME2</accession>
<feature type="domain" description="AMP-dependent synthetase/ligase" evidence="1">
    <location>
        <begin position="452"/>
        <end position="677"/>
    </location>
</feature>
<name>A0A7J6PME2_PEROL</name>
<dbReference type="InterPro" id="IPR000873">
    <property type="entry name" value="AMP-dep_synth/lig_dom"/>
</dbReference>
<organism evidence="3 4">
    <name type="scientific">Perkinsus olseni</name>
    <name type="common">Perkinsus atlanticus</name>
    <dbReference type="NCBI Taxonomy" id="32597"/>
    <lineage>
        <taxon>Eukaryota</taxon>
        <taxon>Sar</taxon>
        <taxon>Alveolata</taxon>
        <taxon>Perkinsozoa</taxon>
        <taxon>Perkinsea</taxon>
        <taxon>Perkinsida</taxon>
        <taxon>Perkinsidae</taxon>
        <taxon>Perkinsus</taxon>
    </lineage>
</organism>
<evidence type="ECO:0000259" key="1">
    <source>
        <dbReference type="Pfam" id="PF00501"/>
    </source>
</evidence>
<dbReference type="PROSITE" id="PS00455">
    <property type="entry name" value="AMP_BINDING"/>
    <property type="match status" value="1"/>
</dbReference>
<evidence type="ECO:0008006" key="5">
    <source>
        <dbReference type="Google" id="ProtNLM"/>
    </source>
</evidence>
<dbReference type="InterPro" id="IPR025110">
    <property type="entry name" value="AMP-bd_C"/>
</dbReference>
<proteinExistence type="predicted"/>
<sequence length="941" mass="104597">MKTQSRIVVACCHPCRSWARENGLSVVVAEIISELEELSLSEDQNLSPQLLVSVMNKLDGLEDARQYVPRCLKDGLESCGSEQDRVIEQVAAMFRIGWNLGVQLGNNEDQEPEAWDALADDARMCLVFMLTAVTRMAMRMEESGQTPTEVPAAETAESEIDSLGEVRSLKNLSVTELYKVGLALLGSASATEENTEMEGLSVSAVDTVIRVQMYRLVLSVLTSSPSEAGKMLPVYYRERLRAQEGADDLTLQVLGDLLVFLDDIVKSNGVASLEEVCCRFTVPGAFSSLEGARMLAVTLRRCSYVLAERMMSKSMSFLRFAPPETKESLEGLMAQAYDQCLQRVPALISQHVAGPESAPVLWRPKESYARTTKMRKFRQLVQQKFDSNVDSYEALYKWSVENPGLFWSVCWDFVGMIGDKNSIPIENENDMVCAQFFPRGYVNLAENCLRPSRNKIACIFNGEGRTTRSMTRHELRGMVSVLQQAFVARGITKGDRVCGVVANTPETIAVMLALASLGAIWSSISPDFGAAGVVERFEQSVRPFFLSNTGFAFAQLKYRIIQQNKDSGFKPRRIEYTRTAFNDPVFIMFSSGTTGKPKCIVHKHGCLLQLMKEHQLHCDIRPGDKAFYYTTTAWMMWQWLTSMLASEATILLYDGNPFYPTPAVLPEALQEARCHVLRNLGEVPPLVPENFDFLYSHWPHICVSSISGGTDIVSTFMLGNPDGVVRRGQIQCRGLGMAVEVWDDSGRPVQPGVTGELVCTKPFPSQPWGFWGDDATKTKYRAAYFSSDFGPNVWYHGDFCALYPEGGLAVFGRSDATLNPGGVRIGTADIYKVVEHMSEITEALCCGVTRGGDVVIALFVVLHAGVTLDNDLRAKIRREIQANCTRHHVPGIIEQVSDIPRTKNGKIVELAVREVLHRRKVKNVSALANPEVLREFEKFAI</sequence>
<reference evidence="3 4" key="1">
    <citation type="submission" date="2020-04" db="EMBL/GenBank/DDBJ databases">
        <title>Perkinsus olseni comparative genomics.</title>
        <authorList>
            <person name="Bogema D.R."/>
        </authorList>
    </citation>
    <scope>NUCLEOTIDE SEQUENCE [LARGE SCALE GENOMIC DNA]</scope>
    <source>
        <strain evidence="3">00978-12</strain>
    </source>
</reference>
<dbReference type="InterPro" id="IPR020845">
    <property type="entry name" value="AMP-binding_CS"/>
</dbReference>
<evidence type="ECO:0000259" key="2">
    <source>
        <dbReference type="Pfam" id="PF13193"/>
    </source>
</evidence>
<dbReference type="PANTHER" id="PTHR42921:SF1">
    <property type="entry name" value="ACETOACETYL-COA SYNTHETASE"/>
    <property type="match status" value="1"/>
</dbReference>
<dbReference type="EMBL" id="JABANP010000008">
    <property type="protein sequence ID" value="KAF4696770.1"/>
    <property type="molecule type" value="Genomic_DNA"/>
</dbReference>
<dbReference type="Proteomes" id="UP000541610">
    <property type="component" value="Unassembled WGS sequence"/>
</dbReference>
<dbReference type="OrthoDB" id="10253869at2759"/>
<dbReference type="GO" id="GO:0030729">
    <property type="term" value="F:acetoacetate-CoA ligase activity"/>
    <property type="evidence" value="ECO:0007669"/>
    <property type="project" value="TreeGrafter"/>
</dbReference>
<feature type="domain" description="AMP-binding enzyme C-terminal" evidence="2">
    <location>
        <begin position="836"/>
        <end position="906"/>
    </location>
</feature>
<evidence type="ECO:0000313" key="4">
    <source>
        <dbReference type="Proteomes" id="UP000541610"/>
    </source>
</evidence>
<dbReference type="InterPro" id="IPR045851">
    <property type="entry name" value="AMP-bd_C_sf"/>
</dbReference>
<dbReference type="SUPFAM" id="SSF56801">
    <property type="entry name" value="Acetyl-CoA synthetase-like"/>
    <property type="match status" value="1"/>
</dbReference>
<dbReference type="Gene3D" id="3.40.50.12780">
    <property type="entry name" value="N-terminal domain of ligase-like"/>
    <property type="match status" value="1"/>
</dbReference>
<gene>
    <name evidence="3" type="ORF">FOZ60_015671</name>
</gene>
<comment type="caution">
    <text evidence="3">The sequence shown here is derived from an EMBL/GenBank/DDBJ whole genome shotgun (WGS) entry which is preliminary data.</text>
</comment>
<dbReference type="PANTHER" id="PTHR42921">
    <property type="entry name" value="ACETOACETYL-COA SYNTHETASE"/>
    <property type="match status" value="1"/>
</dbReference>
<dbReference type="AlphaFoldDB" id="A0A7J6PME2"/>
<evidence type="ECO:0000313" key="3">
    <source>
        <dbReference type="EMBL" id="KAF4696770.1"/>
    </source>
</evidence>
<dbReference type="Gene3D" id="3.30.300.30">
    <property type="match status" value="1"/>
</dbReference>
<dbReference type="Pfam" id="PF13193">
    <property type="entry name" value="AMP-binding_C"/>
    <property type="match status" value="1"/>
</dbReference>
<dbReference type="Pfam" id="PF00501">
    <property type="entry name" value="AMP-binding"/>
    <property type="match status" value="1"/>
</dbReference>